<keyword evidence="1" id="KW-0812">Transmembrane</keyword>
<dbReference type="RefSeq" id="WP_073251979.1">
    <property type="nucleotide sequence ID" value="NZ_FQZQ01000009.1"/>
</dbReference>
<dbReference type="AlphaFoldDB" id="A0A1M6JNJ8"/>
<feature type="transmembrane region" description="Helical" evidence="1">
    <location>
        <begin position="53"/>
        <end position="75"/>
    </location>
</feature>
<keyword evidence="4" id="KW-1185">Reference proteome</keyword>
<organism evidence="3 4">
    <name type="scientific">Shimia gijangensis</name>
    <dbReference type="NCBI Taxonomy" id="1470563"/>
    <lineage>
        <taxon>Bacteria</taxon>
        <taxon>Pseudomonadati</taxon>
        <taxon>Pseudomonadota</taxon>
        <taxon>Alphaproteobacteria</taxon>
        <taxon>Rhodobacterales</taxon>
        <taxon>Roseobacteraceae</taxon>
    </lineage>
</organism>
<sequence>MTYEILTAFFGWMTVINFALLAVSGIAVLAMRDWITSIHMRMFKMDEKDVHNAYFNYLAQYKVATIVLSLAPYLALRFAG</sequence>
<feature type="transmembrane region" description="Helical" evidence="1">
    <location>
        <begin position="6"/>
        <end position="32"/>
    </location>
</feature>
<evidence type="ECO:0000313" key="3">
    <source>
        <dbReference type="EMBL" id="SHJ48277.1"/>
    </source>
</evidence>
<dbReference type="Pfam" id="PF21742">
    <property type="entry name" value="DUF6868"/>
    <property type="match status" value="1"/>
</dbReference>
<gene>
    <name evidence="3" type="ORF">SAMN05444000_10973</name>
</gene>
<proteinExistence type="predicted"/>
<dbReference type="Proteomes" id="UP000183982">
    <property type="component" value="Unassembled WGS sequence"/>
</dbReference>
<dbReference type="STRING" id="1470563.SAMN05444000_10973"/>
<evidence type="ECO:0000313" key="4">
    <source>
        <dbReference type="Proteomes" id="UP000183982"/>
    </source>
</evidence>
<protein>
    <recommendedName>
        <fullName evidence="2">DUF6868 domain-containing protein</fullName>
    </recommendedName>
</protein>
<evidence type="ECO:0000259" key="2">
    <source>
        <dbReference type="Pfam" id="PF21742"/>
    </source>
</evidence>
<name>A0A1M6JNJ8_9RHOB</name>
<dbReference type="EMBL" id="FQZQ01000009">
    <property type="protein sequence ID" value="SHJ48277.1"/>
    <property type="molecule type" value="Genomic_DNA"/>
</dbReference>
<dbReference type="OrthoDB" id="5918912at2"/>
<feature type="domain" description="DUF6868" evidence="2">
    <location>
        <begin position="1"/>
        <end position="79"/>
    </location>
</feature>
<evidence type="ECO:0000256" key="1">
    <source>
        <dbReference type="SAM" id="Phobius"/>
    </source>
</evidence>
<reference evidence="4" key="1">
    <citation type="submission" date="2016-11" db="EMBL/GenBank/DDBJ databases">
        <authorList>
            <person name="Varghese N."/>
            <person name="Submissions S."/>
        </authorList>
    </citation>
    <scope>NUCLEOTIDE SEQUENCE [LARGE SCALE GENOMIC DNA]</scope>
    <source>
        <strain evidence="4">DSM 100564</strain>
    </source>
</reference>
<keyword evidence="1" id="KW-1133">Transmembrane helix</keyword>
<keyword evidence="1" id="KW-0472">Membrane</keyword>
<dbReference type="InterPro" id="IPR049220">
    <property type="entry name" value="DUF6868"/>
</dbReference>
<accession>A0A1M6JNJ8</accession>